<proteinExistence type="predicted"/>
<dbReference type="RefSeq" id="WP_039980320.1">
    <property type="nucleotide sequence ID" value="NZ_BAOJ01000031.1"/>
</dbReference>
<feature type="domain" description="Heme NO-binding" evidence="1">
    <location>
        <begin position="2"/>
        <end position="161"/>
    </location>
</feature>
<reference evidence="2 3" key="1">
    <citation type="submission" date="2019-07" db="EMBL/GenBank/DDBJ databases">
        <title>Whole genome shotgun sequence of Vibrio sagamiensis NBRC 104589.</title>
        <authorList>
            <person name="Hosoyama A."/>
            <person name="Uohara A."/>
            <person name="Ohji S."/>
            <person name="Ichikawa N."/>
        </authorList>
    </citation>
    <scope>NUCLEOTIDE SEQUENCE [LARGE SCALE GENOMIC DNA]</scope>
    <source>
        <strain evidence="2 3">NBRC 104589</strain>
    </source>
</reference>
<accession>A0A511QB56</accession>
<dbReference type="InterPro" id="IPR011644">
    <property type="entry name" value="Heme_NO-bd"/>
</dbReference>
<protein>
    <submittedName>
        <fullName evidence="2">Guanylate cyclase</fullName>
    </submittedName>
</protein>
<dbReference type="Gene3D" id="3.90.1520.10">
    <property type="entry name" value="H-NOX domain"/>
    <property type="match status" value="1"/>
</dbReference>
<dbReference type="AlphaFoldDB" id="A0A511QB56"/>
<dbReference type="GO" id="GO:0020037">
    <property type="term" value="F:heme binding"/>
    <property type="evidence" value="ECO:0007669"/>
    <property type="project" value="InterPro"/>
</dbReference>
<evidence type="ECO:0000259" key="1">
    <source>
        <dbReference type="Pfam" id="PF07700"/>
    </source>
</evidence>
<dbReference type="SUPFAM" id="SSF111126">
    <property type="entry name" value="Ligand-binding domain in the NO signalling and Golgi transport"/>
    <property type="match status" value="1"/>
</dbReference>
<dbReference type="EMBL" id="BJXJ01000004">
    <property type="protein sequence ID" value="GEM74488.1"/>
    <property type="molecule type" value="Genomic_DNA"/>
</dbReference>
<dbReference type="InterPro" id="IPR038158">
    <property type="entry name" value="H-NOX_domain_sf"/>
</dbReference>
<dbReference type="OrthoDB" id="7266652at2"/>
<dbReference type="Pfam" id="PF07700">
    <property type="entry name" value="HNOB"/>
    <property type="match status" value="1"/>
</dbReference>
<comment type="caution">
    <text evidence="2">The sequence shown here is derived from an EMBL/GenBank/DDBJ whole genome shotgun (WGS) entry which is preliminary data.</text>
</comment>
<sequence>MKGVIFTEFIELVEEKFGLDVVDNMFFKANDEGIYTSVGSYDHKRLVQLIIQLSKLTNISTESLQETFGESLFENLINSIPSGINYQKFDSTFSLIRQVETLIHVEVKKLYPNTSPPQFYFISETASEMVFDYRSARCMSHVCFGLIKGCAKYFNETVDVTYENQTANGDHVRFYLEVR</sequence>
<name>A0A511QB56_9VIBR</name>
<gene>
    <name evidence="2" type="ORF">VSA01S_06000</name>
</gene>
<keyword evidence="3" id="KW-1185">Reference proteome</keyword>
<dbReference type="InterPro" id="IPR024096">
    <property type="entry name" value="NO_sig/Golgi_transp_ligand-bd"/>
</dbReference>
<dbReference type="Proteomes" id="UP000321922">
    <property type="component" value="Unassembled WGS sequence"/>
</dbReference>
<evidence type="ECO:0000313" key="2">
    <source>
        <dbReference type="EMBL" id="GEM74488.1"/>
    </source>
</evidence>
<organism evidence="2 3">
    <name type="scientific">Vibrio sagamiensis NBRC 104589</name>
    <dbReference type="NCBI Taxonomy" id="1219064"/>
    <lineage>
        <taxon>Bacteria</taxon>
        <taxon>Pseudomonadati</taxon>
        <taxon>Pseudomonadota</taxon>
        <taxon>Gammaproteobacteria</taxon>
        <taxon>Vibrionales</taxon>
        <taxon>Vibrionaceae</taxon>
        <taxon>Vibrio</taxon>
    </lineage>
</organism>
<evidence type="ECO:0000313" key="3">
    <source>
        <dbReference type="Proteomes" id="UP000321922"/>
    </source>
</evidence>